<keyword evidence="2" id="KW-1185">Reference proteome</keyword>
<name>A0A1J0AAR3_9CYAN</name>
<proteinExistence type="predicted"/>
<protein>
    <recommendedName>
        <fullName evidence="3">Co-chaperone DjlA N-terminal domain-containing protein</fullName>
    </recommendedName>
</protein>
<dbReference type="Proteomes" id="UP000180235">
    <property type="component" value="Chromosome"/>
</dbReference>
<gene>
    <name evidence="1" type="ORF">GlitD10_0708</name>
</gene>
<dbReference type="EMBL" id="CP017675">
    <property type="protein sequence ID" value="APB33022.1"/>
    <property type="molecule type" value="Genomic_DNA"/>
</dbReference>
<sequence>MRVAMIERFKAFLQKDPQPAVQPQREALVDLLLLGMYTDNLLSVAEADLLEAKLFDLPWESGQALSIYLQANMPKIRMAYENPPNRLQLLQSIRDRLPTPAVRLDAYQKLQEFLAIDGVAGGEQEFLTQVRTVLGVGMG</sequence>
<dbReference type="STRING" id="1188229.GlitD10_0708"/>
<evidence type="ECO:0000313" key="2">
    <source>
        <dbReference type="Proteomes" id="UP000180235"/>
    </source>
</evidence>
<evidence type="ECO:0008006" key="3">
    <source>
        <dbReference type="Google" id="ProtNLM"/>
    </source>
</evidence>
<accession>A0A1J0AAR3</accession>
<organism evidence="1 2">
    <name type="scientific">Gloeomargarita lithophora Alchichica-D10</name>
    <dbReference type="NCBI Taxonomy" id="1188229"/>
    <lineage>
        <taxon>Bacteria</taxon>
        <taxon>Bacillati</taxon>
        <taxon>Cyanobacteriota</taxon>
        <taxon>Cyanophyceae</taxon>
        <taxon>Gloeomargaritales</taxon>
        <taxon>Gloeomargaritaceae</taxon>
        <taxon>Gloeomargarita</taxon>
    </lineage>
</organism>
<evidence type="ECO:0000313" key="1">
    <source>
        <dbReference type="EMBL" id="APB33022.1"/>
    </source>
</evidence>
<dbReference type="AlphaFoldDB" id="A0A1J0AAR3"/>
<reference evidence="1 2" key="1">
    <citation type="submission" date="2016-10" db="EMBL/GenBank/DDBJ databases">
        <title>Description of Gloeomargarita lithophora gen. nov., sp. nov., a thylakoid-bearing basal-branching cyanobacterium with intracellular carbonates, and proposal for Gloeomargaritales ord. nov.</title>
        <authorList>
            <person name="Moreira D."/>
            <person name="Tavera R."/>
            <person name="Benzerara K."/>
            <person name="Skouri-Panet F."/>
            <person name="Couradeau E."/>
            <person name="Gerard E."/>
            <person name="Loussert C."/>
            <person name="Novelo E."/>
            <person name="Zivanovic Y."/>
            <person name="Lopez-Garcia P."/>
        </authorList>
    </citation>
    <scope>NUCLEOTIDE SEQUENCE [LARGE SCALE GENOMIC DNA]</scope>
    <source>
        <strain evidence="1 2">D10</strain>
    </source>
</reference>
<dbReference type="KEGG" id="glt:GlitD10_0708"/>